<dbReference type="PANTHER" id="PTHR47129:SF1">
    <property type="entry name" value="NMRA-LIKE DOMAIN-CONTAINING PROTEIN"/>
    <property type="match status" value="1"/>
</dbReference>
<gene>
    <name evidence="2" type="ORF">GCM10025783_10600</name>
</gene>
<dbReference type="Pfam" id="PF13460">
    <property type="entry name" value="NAD_binding_10"/>
    <property type="match status" value="1"/>
</dbReference>
<dbReference type="InterPro" id="IPR016040">
    <property type="entry name" value="NAD(P)-bd_dom"/>
</dbReference>
<proteinExistence type="predicted"/>
<dbReference type="EMBL" id="BAABLP010000002">
    <property type="protein sequence ID" value="GAA4741383.1"/>
    <property type="molecule type" value="Genomic_DNA"/>
</dbReference>
<dbReference type="Gene3D" id="3.40.50.720">
    <property type="entry name" value="NAD(P)-binding Rossmann-like Domain"/>
    <property type="match status" value="1"/>
</dbReference>
<accession>A0ABP8YW90</accession>
<keyword evidence="3" id="KW-1185">Reference proteome</keyword>
<dbReference type="SUPFAM" id="SSF51735">
    <property type="entry name" value="NAD(P)-binding Rossmann-fold domains"/>
    <property type="match status" value="1"/>
</dbReference>
<dbReference type="InterPro" id="IPR052718">
    <property type="entry name" value="NmrA-type_oxidoreductase"/>
</dbReference>
<sequence length="277" mass="29767">MRTLAITGASGHIGGTAARLLGDRVDRLILRDPSRAPRIDGDPAVRVATYADGAAMRAALEGVDVLLLVSGAEAQDRLEQHRTAVRAAAEAGVRHVVYTSFDGAAADADFTLGRDHWHTEQAIRDSRMAWTFLRDSFYLDFFPLFAAEDGTISGPAGDGRVAAVARTDVAEAAAAVLRDPEAHELATYRLTGGEAISFAEAAARMTAALGRPFRFVDQTLDEAYASRRPLSDQQWQLDAWVSTYTAIGSGELAATTDDVERLTSHAPRTLEQALRGE</sequence>
<dbReference type="InterPro" id="IPR036291">
    <property type="entry name" value="NAD(P)-bd_dom_sf"/>
</dbReference>
<name>A0ABP8YW90_9MICO</name>
<feature type="domain" description="NAD(P)-binding" evidence="1">
    <location>
        <begin position="8"/>
        <end position="180"/>
    </location>
</feature>
<reference evidence="3" key="1">
    <citation type="journal article" date="2019" name="Int. J. Syst. Evol. Microbiol.">
        <title>The Global Catalogue of Microorganisms (GCM) 10K type strain sequencing project: providing services to taxonomists for standard genome sequencing and annotation.</title>
        <authorList>
            <consortium name="The Broad Institute Genomics Platform"/>
            <consortium name="The Broad Institute Genome Sequencing Center for Infectious Disease"/>
            <person name="Wu L."/>
            <person name="Ma J."/>
        </authorList>
    </citation>
    <scope>NUCLEOTIDE SEQUENCE [LARGE SCALE GENOMIC DNA]</scope>
    <source>
        <strain evidence="3">JCM 19015</strain>
    </source>
</reference>
<dbReference type="Proteomes" id="UP001500121">
    <property type="component" value="Unassembled WGS sequence"/>
</dbReference>
<organism evidence="2 3">
    <name type="scientific">Amnibacterium soli</name>
    <dbReference type="NCBI Taxonomy" id="1282736"/>
    <lineage>
        <taxon>Bacteria</taxon>
        <taxon>Bacillati</taxon>
        <taxon>Actinomycetota</taxon>
        <taxon>Actinomycetes</taxon>
        <taxon>Micrococcales</taxon>
        <taxon>Microbacteriaceae</taxon>
        <taxon>Amnibacterium</taxon>
    </lineage>
</organism>
<evidence type="ECO:0000313" key="3">
    <source>
        <dbReference type="Proteomes" id="UP001500121"/>
    </source>
</evidence>
<comment type="caution">
    <text evidence="2">The sequence shown here is derived from an EMBL/GenBank/DDBJ whole genome shotgun (WGS) entry which is preliminary data.</text>
</comment>
<dbReference type="Gene3D" id="3.90.25.10">
    <property type="entry name" value="UDP-galactose 4-epimerase, domain 1"/>
    <property type="match status" value="1"/>
</dbReference>
<evidence type="ECO:0000259" key="1">
    <source>
        <dbReference type="Pfam" id="PF13460"/>
    </source>
</evidence>
<evidence type="ECO:0000313" key="2">
    <source>
        <dbReference type="EMBL" id="GAA4741383.1"/>
    </source>
</evidence>
<dbReference type="PANTHER" id="PTHR47129">
    <property type="entry name" value="QUINONE OXIDOREDUCTASE 2"/>
    <property type="match status" value="1"/>
</dbReference>
<dbReference type="CDD" id="cd05269">
    <property type="entry name" value="TMR_SDR_a"/>
    <property type="match status" value="1"/>
</dbReference>
<protein>
    <submittedName>
        <fullName evidence="2">SDR family oxidoreductase</fullName>
    </submittedName>
</protein>
<dbReference type="RefSeq" id="WP_345479976.1">
    <property type="nucleotide sequence ID" value="NZ_BAABLP010000002.1"/>
</dbReference>